<dbReference type="InterPro" id="IPR036465">
    <property type="entry name" value="vWFA_dom_sf"/>
</dbReference>
<reference evidence="4 5" key="1">
    <citation type="submission" date="2019-02" db="EMBL/GenBank/DDBJ databases">
        <title>Deep-cultivation of Planctomycetes and their phenomic and genomic characterization uncovers novel biology.</title>
        <authorList>
            <person name="Wiegand S."/>
            <person name="Jogler M."/>
            <person name="Boedeker C."/>
            <person name="Pinto D."/>
            <person name="Vollmers J."/>
            <person name="Rivas-Marin E."/>
            <person name="Kohn T."/>
            <person name="Peeters S.H."/>
            <person name="Heuer A."/>
            <person name="Rast P."/>
            <person name="Oberbeckmann S."/>
            <person name="Bunk B."/>
            <person name="Jeske O."/>
            <person name="Meyerdierks A."/>
            <person name="Storesund J.E."/>
            <person name="Kallscheuer N."/>
            <person name="Luecker S."/>
            <person name="Lage O.M."/>
            <person name="Pohl T."/>
            <person name="Merkel B.J."/>
            <person name="Hornburger P."/>
            <person name="Mueller R.-W."/>
            <person name="Bruemmer F."/>
            <person name="Labrenz M."/>
            <person name="Spormann A.M."/>
            <person name="Op Den Camp H."/>
            <person name="Overmann J."/>
            <person name="Amann R."/>
            <person name="Jetten M.S.M."/>
            <person name="Mascher T."/>
            <person name="Medema M.H."/>
            <person name="Devos D.P."/>
            <person name="Kaster A.-K."/>
            <person name="Ovreas L."/>
            <person name="Rohde M."/>
            <person name="Galperin M.Y."/>
            <person name="Jogler C."/>
        </authorList>
    </citation>
    <scope>NUCLEOTIDE SEQUENCE [LARGE SCALE GENOMIC DNA]</scope>
    <source>
        <strain evidence="4 5">Pla52n</strain>
    </source>
</reference>
<dbReference type="Pfam" id="PF13768">
    <property type="entry name" value="VWA_3"/>
    <property type="match status" value="1"/>
</dbReference>
<feature type="transmembrane region" description="Helical" evidence="2">
    <location>
        <begin position="24"/>
        <end position="43"/>
    </location>
</feature>
<dbReference type="Gene3D" id="3.40.50.880">
    <property type="match status" value="1"/>
</dbReference>
<accession>A0A5C6B2I8</accession>
<organism evidence="4 5">
    <name type="scientific">Stieleria varia</name>
    <dbReference type="NCBI Taxonomy" id="2528005"/>
    <lineage>
        <taxon>Bacteria</taxon>
        <taxon>Pseudomonadati</taxon>
        <taxon>Planctomycetota</taxon>
        <taxon>Planctomycetia</taxon>
        <taxon>Pirellulales</taxon>
        <taxon>Pirellulaceae</taxon>
        <taxon>Stieleria</taxon>
    </lineage>
</organism>
<evidence type="ECO:0000313" key="4">
    <source>
        <dbReference type="EMBL" id="TWU06373.1"/>
    </source>
</evidence>
<comment type="caution">
    <text evidence="4">The sequence shown here is derived from an EMBL/GenBank/DDBJ whole genome shotgun (WGS) entry which is preliminary data.</text>
</comment>
<evidence type="ECO:0000259" key="3">
    <source>
        <dbReference type="PROSITE" id="PS50234"/>
    </source>
</evidence>
<dbReference type="InterPro" id="IPR029062">
    <property type="entry name" value="Class_I_gatase-like"/>
</dbReference>
<dbReference type="PROSITE" id="PS50234">
    <property type="entry name" value="VWFA"/>
    <property type="match status" value="1"/>
</dbReference>
<keyword evidence="2" id="KW-0472">Membrane</keyword>
<feature type="compositionally biased region" description="Basic and acidic residues" evidence="1">
    <location>
        <begin position="150"/>
        <end position="165"/>
    </location>
</feature>
<feature type="transmembrane region" description="Helical" evidence="2">
    <location>
        <begin position="55"/>
        <end position="75"/>
    </location>
</feature>
<dbReference type="SUPFAM" id="SSF52317">
    <property type="entry name" value="Class I glutamine amidotransferase-like"/>
    <property type="match status" value="1"/>
</dbReference>
<dbReference type="Proteomes" id="UP000320176">
    <property type="component" value="Unassembled WGS sequence"/>
</dbReference>
<proteinExistence type="predicted"/>
<dbReference type="AlphaFoldDB" id="A0A5C6B2I8"/>
<dbReference type="RefSeq" id="WP_146519460.1">
    <property type="nucleotide sequence ID" value="NZ_CP151726.1"/>
</dbReference>
<evidence type="ECO:0000313" key="5">
    <source>
        <dbReference type="Proteomes" id="UP000320176"/>
    </source>
</evidence>
<gene>
    <name evidence="4" type="ORF">Pla52n_20940</name>
</gene>
<dbReference type="EMBL" id="SJPN01000002">
    <property type="protein sequence ID" value="TWU06373.1"/>
    <property type="molecule type" value="Genomic_DNA"/>
</dbReference>
<protein>
    <submittedName>
        <fullName evidence="4">von Willebrand factor type A domain protein</fullName>
    </submittedName>
</protein>
<keyword evidence="2" id="KW-0812">Transmembrane</keyword>
<dbReference type="Gene3D" id="3.40.50.410">
    <property type="entry name" value="von Willebrand factor, type A domain"/>
    <property type="match status" value="2"/>
</dbReference>
<evidence type="ECO:0000256" key="2">
    <source>
        <dbReference type="SAM" id="Phobius"/>
    </source>
</evidence>
<feature type="domain" description="VWFA" evidence="3">
    <location>
        <begin position="454"/>
        <end position="636"/>
    </location>
</feature>
<dbReference type="PANTHER" id="PTHR37947">
    <property type="entry name" value="BLL2462 PROTEIN"/>
    <property type="match status" value="1"/>
</dbReference>
<dbReference type="Pfam" id="PF00092">
    <property type="entry name" value="VWA"/>
    <property type="match status" value="1"/>
</dbReference>
<sequence>MSEPITSLPPLLAASVWEWTRPELLAWLLIAIPVLLWFHVRSLSDFPVWQRRVSLAVRIVVVSLLTLALTGLVWLRSTQRQMIVVAIDRSASIDAAAGEMADRFAETLAQAADQRNDVELRFLEFDRVPGELTQTHRPIEEKTTAAPEQTETKSEAADSDAERPAKPTASPEPEPDYGTDMASALRTAAAAIPPRYVSKIVLVSDGNETFDDGVAAATSAGMPIFTVPLPGRSEPEVQVASLRAPAQVRQGEPFYLEVVVNSNTDTTGMLDIYRGDIRIGDDEAKPIEVKAGETKFRIRQTVTGQRQVTFAARLRGFGDSDTLLDNNEQSAIVAASGRPRVLLIDPDTDQTDSLRWALDEQKIDVEVRPPAGVPRSLSELQGYECLILSNVPATAMTMRQMDVIRTYVQDLGGGLVMMGGDQSFGLGGYYRTQLEEILPVRSNFEKEREKPSLAMVLVIDKSGSMGGEKIELAKDAARAAVELLGPRDSIGVIAFDGESYWVNELRSASDKGYVIDQIATIDAGGGTNMYPAMSDAYEALAGASAKLKHCIMLTDGISAPGDFEGMAGEMAASRMTVSTVALGQGSSEELLEDIARIGGGRYYFCDDPQSIPQVFAKETVEASKSAINELPFLPQVVRPTQVLEGIDLEFAPLLLGYVVTRPKPTCEFVLASESGDPLLAWWRYGLGMTVAFTSDAKARWAAEWLAWPDFGPFWAQVIRHAMRKNDARGIFVDIQTDDERTTVQMDVVDDDGNFIDERPTTVTVIDPQLKLEKIEMRQTAAGRYEAELRALQQGTYQLDLAQVAADGTTIRQSRGLAIGYPEELRLRPTDEAKLTQIAEVSGGGFGEDVQAILATDKRTARDPIPMWPWLLMAALSLFIADVGLRRIEWGRA</sequence>
<keyword evidence="5" id="KW-1185">Reference proteome</keyword>
<evidence type="ECO:0000256" key="1">
    <source>
        <dbReference type="SAM" id="MobiDB-lite"/>
    </source>
</evidence>
<dbReference type="InterPro" id="IPR002035">
    <property type="entry name" value="VWF_A"/>
</dbReference>
<dbReference type="InterPro" id="IPR010768">
    <property type="entry name" value="GATase1-like"/>
</dbReference>
<name>A0A5C6B2I8_9BACT</name>
<dbReference type="SUPFAM" id="SSF53300">
    <property type="entry name" value="vWA-like"/>
    <property type="match status" value="2"/>
</dbReference>
<keyword evidence="2" id="KW-1133">Transmembrane helix</keyword>
<feature type="region of interest" description="Disordered" evidence="1">
    <location>
        <begin position="133"/>
        <end position="179"/>
    </location>
</feature>
<dbReference type="SMART" id="SM00327">
    <property type="entry name" value="VWA"/>
    <property type="match status" value="1"/>
</dbReference>
<dbReference type="PANTHER" id="PTHR37947:SF2">
    <property type="entry name" value="VON WILLEBRAND FACTOR TYPE A"/>
    <property type="match status" value="1"/>
</dbReference>
<dbReference type="OrthoDB" id="9781333at2"/>
<dbReference type="Pfam" id="PF07090">
    <property type="entry name" value="GATase1_like"/>
    <property type="match status" value="1"/>
</dbReference>